<evidence type="ECO:0000256" key="2">
    <source>
        <dbReference type="ARBA" id="ARBA00022723"/>
    </source>
</evidence>
<dbReference type="EMBL" id="JALKCG010000001">
    <property type="protein sequence ID" value="MCK0206835.1"/>
    <property type="molecule type" value="Genomic_DNA"/>
</dbReference>
<accession>A0ABT0DHS7</accession>
<evidence type="ECO:0000256" key="4">
    <source>
        <dbReference type="ARBA" id="ARBA00022840"/>
    </source>
</evidence>
<keyword evidence="1" id="KW-0436">Ligase</keyword>
<evidence type="ECO:0000256" key="5">
    <source>
        <dbReference type="ARBA" id="ARBA00022842"/>
    </source>
</evidence>
<dbReference type="SUPFAM" id="SSF56059">
    <property type="entry name" value="Glutathione synthetase ATP-binding domain-like"/>
    <property type="match status" value="1"/>
</dbReference>
<dbReference type="Pfam" id="PF03738">
    <property type="entry name" value="GSP_synth"/>
    <property type="match status" value="1"/>
</dbReference>
<feature type="domain" description="Glutathionylspermidine synthase pre-ATP-grasp-like" evidence="6">
    <location>
        <begin position="23"/>
        <end position="393"/>
    </location>
</feature>
<keyword evidence="3" id="KW-0547">Nucleotide-binding</keyword>
<keyword evidence="4" id="KW-0067">ATP-binding</keyword>
<dbReference type="InterPro" id="IPR005494">
    <property type="entry name" value="GSPS_pre-ATP-grasp-like_dom"/>
</dbReference>
<keyword evidence="2" id="KW-0479">Metal-binding</keyword>
<evidence type="ECO:0000256" key="3">
    <source>
        <dbReference type="ARBA" id="ARBA00022741"/>
    </source>
</evidence>
<organism evidence="7 8">
    <name type="scientific">Ancylobacter koreensis</name>
    <dbReference type="NCBI Taxonomy" id="266121"/>
    <lineage>
        <taxon>Bacteria</taxon>
        <taxon>Pseudomonadati</taxon>
        <taxon>Pseudomonadota</taxon>
        <taxon>Alphaproteobacteria</taxon>
        <taxon>Hyphomicrobiales</taxon>
        <taxon>Xanthobacteraceae</taxon>
        <taxon>Ancylobacter</taxon>
    </lineage>
</organism>
<evidence type="ECO:0000313" key="8">
    <source>
        <dbReference type="Proteomes" id="UP001202867"/>
    </source>
</evidence>
<reference evidence="8" key="1">
    <citation type="submission" date="2023-07" db="EMBL/GenBank/DDBJ databases">
        <title>Ancylobacter moscoviensis sp. nov., facultatively methylotrophic bacteria from activated sludge and the reclassification of Starkeya novella (Starkey 1934) Kelly et al. 2000 as Ancylobacter novellus comb. nov., Starkeya koreensis Im et al. 2006 as Ancylobacter koreensis comb.nov., Angulomicrobium tetraedrale Vasil'eva et al. 1986 as Ancylobacter tetraedralis comb. nov., Angulomicrobium amanitiforme Fritz et al. 2004 as Ancylobacter amanitiformis comb. nov. and Methylorhabdus multivorans Doronina et al. 1996 as Ancylobacter multivorans comb. nov. and emended description of the genus Ancylobacter.</title>
        <authorList>
            <person name="Doronina N."/>
            <person name="Chemodurova A."/>
            <person name="Grouzdev D."/>
            <person name="Koziaeva V."/>
            <person name="Shi W."/>
            <person name="Wu L."/>
            <person name="Kaparullina E."/>
        </authorList>
    </citation>
    <scope>NUCLEOTIDE SEQUENCE [LARGE SCALE GENOMIC DNA]</scope>
    <source>
        <strain evidence="8">Jip08</strain>
    </source>
</reference>
<protein>
    <submittedName>
        <fullName evidence="7">Glutathionylspermidine synthase family protein</fullName>
    </submittedName>
</protein>
<dbReference type="RefSeq" id="WP_247198455.1">
    <property type="nucleotide sequence ID" value="NZ_JALKCG010000001.1"/>
</dbReference>
<gene>
    <name evidence="7" type="ORF">MWN33_02185</name>
</gene>
<keyword evidence="5" id="KW-0460">Magnesium</keyword>
<evidence type="ECO:0000256" key="1">
    <source>
        <dbReference type="ARBA" id="ARBA00022598"/>
    </source>
</evidence>
<name>A0ABT0DHS7_9HYPH</name>
<dbReference type="Proteomes" id="UP001202867">
    <property type="component" value="Unassembled WGS sequence"/>
</dbReference>
<proteinExistence type="predicted"/>
<dbReference type="Gene3D" id="3.30.1490.330">
    <property type="match status" value="1"/>
</dbReference>
<keyword evidence="8" id="KW-1185">Reference proteome</keyword>
<evidence type="ECO:0000313" key="7">
    <source>
        <dbReference type="EMBL" id="MCK0206835.1"/>
    </source>
</evidence>
<evidence type="ECO:0000259" key="6">
    <source>
        <dbReference type="Pfam" id="PF03738"/>
    </source>
</evidence>
<sequence length="395" mass="43354">MRRHACAEHPALNALLPTIIEQHSANRDYWGVDHYYELDGEAVETVLSPAAEELWALCLDFVARAVDDERILESLGIPGLAWDAVRASWRRADPLLFARFDLSFDGHTPPKLHECNVDVVGLLYETAVYQANWLRRQQAEARLTASARQMADLEGAAGRMAARRFGDRPVELVSLDDDPYDELWQYTLFRILDGAGIACDVRNYTSLEAFLASLPASAGSAVAPYVVKGFRWDHLIRDSALALHVGALPAGIAAPLWSALLSSKGSLAWLWHFNRGHPNLLASFFEPARLDDADGYVAKPLFSIQGQGIELRDRRAPGRNCVTRAPGPVCGRVYQDLHYLPRPAGPVHANGGAGGPWASTGVWMVEGRAVALGMSECDSPIITDDAMRFVPHVLA</sequence>
<comment type="caution">
    <text evidence="7">The sequence shown here is derived from an EMBL/GenBank/DDBJ whole genome shotgun (WGS) entry which is preliminary data.</text>
</comment>